<comment type="caution">
    <text evidence="1">The sequence shown here is derived from an EMBL/GenBank/DDBJ whole genome shotgun (WGS) entry which is preliminary data.</text>
</comment>
<dbReference type="EMBL" id="JABCKI010000108">
    <property type="protein sequence ID" value="KAG5652656.1"/>
    <property type="molecule type" value="Genomic_DNA"/>
</dbReference>
<protein>
    <submittedName>
        <fullName evidence="1">Uncharacterized protein</fullName>
    </submittedName>
</protein>
<dbReference type="InterPro" id="IPR032675">
    <property type="entry name" value="LRR_dom_sf"/>
</dbReference>
<sequence length="287" mass="31966">MSSDIRTTPLYKGKVHSDFMRECTCALELCYNLHSFTYTPTANTPILPILQKRDRLRELRIAARFTTSQAATLAKVRKLEKLELDYGSWEVMDILPTWAASLQKTLTSLTLFMPSELNMGVLEAALIHLPRLLGLHVMGCPSIDHVKVMKLVSQTPMLESLAFSITETATPPTLPFPPPSLSHLRHLALDVRGGLTANPASAATLLSVLTSIKTSFPSLESVALKVPDLKPEASHELVKKLLEQHEQTLRRLVFIDAIIEIKSISEICRRCLKLKVLSLPLPMKEIV</sequence>
<dbReference type="AlphaFoldDB" id="A0A9P7GMB1"/>
<organism evidence="1 2">
    <name type="scientific">Sphagnurus paluster</name>
    <dbReference type="NCBI Taxonomy" id="117069"/>
    <lineage>
        <taxon>Eukaryota</taxon>
        <taxon>Fungi</taxon>
        <taxon>Dikarya</taxon>
        <taxon>Basidiomycota</taxon>
        <taxon>Agaricomycotina</taxon>
        <taxon>Agaricomycetes</taxon>
        <taxon>Agaricomycetidae</taxon>
        <taxon>Agaricales</taxon>
        <taxon>Tricholomatineae</taxon>
        <taxon>Lyophyllaceae</taxon>
        <taxon>Sphagnurus</taxon>
    </lineage>
</organism>
<dbReference type="Gene3D" id="3.80.10.10">
    <property type="entry name" value="Ribonuclease Inhibitor"/>
    <property type="match status" value="1"/>
</dbReference>
<gene>
    <name evidence="1" type="ORF">H0H81_004212</name>
</gene>
<evidence type="ECO:0000313" key="2">
    <source>
        <dbReference type="Proteomes" id="UP000717328"/>
    </source>
</evidence>
<dbReference type="OrthoDB" id="3005567at2759"/>
<dbReference type="SUPFAM" id="SSF52047">
    <property type="entry name" value="RNI-like"/>
    <property type="match status" value="1"/>
</dbReference>
<reference evidence="1" key="1">
    <citation type="submission" date="2021-02" db="EMBL/GenBank/DDBJ databases">
        <authorList>
            <person name="Nieuwenhuis M."/>
            <person name="Van De Peppel L.J.J."/>
        </authorList>
    </citation>
    <scope>NUCLEOTIDE SEQUENCE</scope>
    <source>
        <strain evidence="1">D49</strain>
    </source>
</reference>
<proteinExistence type="predicted"/>
<accession>A0A9P7GMB1</accession>
<name>A0A9P7GMB1_9AGAR</name>
<evidence type="ECO:0000313" key="1">
    <source>
        <dbReference type="EMBL" id="KAG5652656.1"/>
    </source>
</evidence>
<reference evidence="1" key="2">
    <citation type="submission" date="2021-10" db="EMBL/GenBank/DDBJ databases">
        <title>Phylogenomics reveals ancestral predisposition of the termite-cultivated fungus Termitomyces towards a domesticated lifestyle.</title>
        <authorList>
            <person name="Auxier B."/>
            <person name="Grum-Grzhimaylo A."/>
            <person name="Cardenas M.E."/>
            <person name="Lodge J.D."/>
            <person name="Laessoe T."/>
            <person name="Pedersen O."/>
            <person name="Smith M.E."/>
            <person name="Kuyper T.W."/>
            <person name="Franco-Molano E.A."/>
            <person name="Baroni T.J."/>
            <person name="Aanen D.K."/>
        </authorList>
    </citation>
    <scope>NUCLEOTIDE SEQUENCE</scope>
    <source>
        <strain evidence="1">D49</strain>
    </source>
</reference>
<dbReference type="Proteomes" id="UP000717328">
    <property type="component" value="Unassembled WGS sequence"/>
</dbReference>
<keyword evidence="2" id="KW-1185">Reference proteome</keyword>